<evidence type="ECO:0000259" key="1">
    <source>
        <dbReference type="Pfam" id="PF00078"/>
    </source>
</evidence>
<comment type="caution">
    <text evidence="2">The sequence shown here is derived from an EMBL/GenBank/DDBJ whole genome shotgun (WGS) entry which is preliminary data.</text>
</comment>
<dbReference type="AlphaFoldDB" id="A0A164Z7W9"/>
<reference evidence="2 3" key="1">
    <citation type="submission" date="2016-03" db="EMBL/GenBank/DDBJ databases">
        <title>EvidentialGene: Evidence-directed Construction of Genes on Genomes.</title>
        <authorList>
            <person name="Gilbert D.G."/>
            <person name="Choi J.-H."/>
            <person name="Mockaitis K."/>
            <person name="Colbourne J."/>
            <person name="Pfrender M."/>
        </authorList>
    </citation>
    <scope>NUCLEOTIDE SEQUENCE [LARGE SCALE GENOMIC DNA]</scope>
    <source>
        <strain evidence="2 3">Xinb3</strain>
        <tissue evidence="2">Complete organism</tissue>
    </source>
</reference>
<dbReference type="STRING" id="35525.A0A164Z7W9"/>
<dbReference type="PANTHER" id="PTHR19446">
    <property type="entry name" value="REVERSE TRANSCRIPTASES"/>
    <property type="match status" value="1"/>
</dbReference>
<dbReference type="OrthoDB" id="1748554at2759"/>
<protein>
    <recommendedName>
        <fullName evidence="1">Reverse transcriptase domain-containing protein</fullName>
    </recommendedName>
</protein>
<evidence type="ECO:0000313" key="2">
    <source>
        <dbReference type="EMBL" id="KZS16054.1"/>
    </source>
</evidence>
<dbReference type="InterPro" id="IPR000477">
    <property type="entry name" value="RT_dom"/>
</dbReference>
<name>A0A164Z7W9_9CRUS</name>
<dbReference type="EMBL" id="LRGB01000767">
    <property type="protein sequence ID" value="KZS16054.1"/>
    <property type="molecule type" value="Genomic_DNA"/>
</dbReference>
<feature type="domain" description="Reverse transcriptase" evidence="1">
    <location>
        <begin position="23"/>
        <end position="220"/>
    </location>
</feature>
<accession>A0A164Z7W9</accession>
<gene>
    <name evidence="2" type="ORF">APZ42_018267</name>
</gene>
<keyword evidence="3" id="KW-1185">Reference proteome</keyword>
<proteinExistence type="predicted"/>
<dbReference type="Proteomes" id="UP000076858">
    <property type="component" value="Unassembled WGS sequence"/>
</dbReference>
<organism evidence="2 3">
    <name type="scientific">Daphnia magna</name>
    <dbReference type="NCBI Taxonomy" id="35525"/>
    <lineage>
        <taxon>Eukaryota</taxon>
        <taxon>Metazoa</taxon>
        <taxon>Ecdysozoa</taxon>
        <taxon>Arthropoda</taxon>
        <taxon>Crustacea</taxon>
        <taxon>Branchiopoda</taxon>
        <taxon>Diplostraca</taxon>
        <taxon>Cladocera</taxon>
        <taxon>Anomopoda</taxon>
        <taxon>Daphniidae</taxon>
        <taxon>Daphnia</taxon>
    </lineage>
</organism>
<evidence type="ECO:0000313" key="3">
    <source>
        <dbReference type="Proteomes" id="UP000076858"/>
    </source>
</evidence>
<dbReference type="Pfam" id="PF00078">
    <property type="entry name" value="RVT_1"/>
    <property type="match status" value="1"/>
</dbReference>
<sequence>MFNHILERESLTSSQGQAAIRLIPKSSVLCGISNFWPISLLNSDYIVIASVLAKRLRQTLSSTIGPHQKGAVPGRLIFVIFMLYGDVIQFVDDRHDSSKFRFEVWALPLLEFTLKRPTTWLTGKSSGGFWMAWAIELLSSVGCPLSLHLFVVYIEPLLVRLSRFLQGILLFNEKLTVTAFVDDVTIFISCDEDFTRAGQVLDFFCKCTKARMNKEKTKALGFGIWSSRLTWTLKWIVSAPTLSLLGNKFSHSIVDTADKVWNYAFGYLNDLGKVERPNKTVIYRPVSQGGMEMFNQHLFYRPLFFCSTYKVLTGASSPESSLLRYWMALPLRTVK</sequence>